<dbReference type="NCBIfam" id="TIGR01558">
    <property type="entry name" value="sm_term_P27"/>
    <property type="match status" value="1"/>
</dbReference>
<organism evidence="2">
    <name type="scientific">Siphoviridae sp. cttqT1</name>
    <dbReference type="NCBI Taxonomy" id="2827961"/>
    <lineage>
        <taxon>Viruses</taxon>
        <taxon>Duplodnaviria</taxon>
        <taxon>Heunggongvirae</taxon>
        <taxon>Uroviricota</taxon>
        <taxon>Caudoviricetes</taxon>
    </lineage>
</organism>
<dbReference type="EMBL" id="BK032869">
    <property type="protein sequence ID" value="DAF64851.1"/>
    <property type="molecule type" value="Genomic_DNA"/>
</dbReference>
<evidence type="ECO:0000256" key="1">
    <source>
        <dbReference type="SAM" id="MobiDB-lite"/>
    </source>
</evidence>
<name>A0A8S5TNZ1_9CAUD</name>
<feature type="region of interest" description="Disordered" evidence="1">
    <location>
        <begin position="130"/>
        <end position="149"/>
    </location>
</feature>
<reference evidence="2" key="1">
    <citation type="journal article" date="2021" name="Proc. Natl. Acad. Sci. U.S.A.">
        <title>A Catalog of Tens of Thousands of Viruses from Human Metagenomes Reveals Hidden Associations with Chronic Diseases.</title>
        <authorList>
            <person name="Tisza M.J."/>
            <person name="Buck C.B."/>
        </authorList>
    </citation>
    <scope>NUCLEOTIDE SEQUENCE</scope>
    <source>
        <strain evidence="2">CttqT1</strain>
    </source>
</reference>
<evidence type="ECO:0000313" key="2">
    <source>
        <dbReference type="EMBL" id="DAF64851.1"/>
    </source>
</evidence>
<accession>A0A8S5TNZ1</accession>
<protein>
    <submittedName>
        <fullName evidence="2">Terminase small subunit</fullName>
    </submittedName>
</protein>
<dbReference type="Pfam" id="PF05119">
    <property type="entry name" value="Terminase_4"/>
    <property type="match status" value="1"/>
</dbReference>
<dbReference type="InterPro" id="IPR006448">
    <property type="entry name" value="Phage_term_ssu_P27"/>
</dbReference>
<sequence>MNVDLTKPKVPTQAPKWLGTYGKYLWPKLTAYLNKSNKIIRADEYLIQQYCSAYDIYRQAYEDLQKNGIQQKVYKTSLSPVDGSVVSRDFQGFKKNPAYNMMSDSLGRLNTIGKQLGLIPQARNKLMELSEPDTEKKSVAESMKEFFKS</sequence>
<proteinExistence type="predicted"/>